<reference evidence="8" key="1">
    <citation type="submission" date="2016-05" db="EMBL/GenBank/DDBJ databases">
        <title>Comparative genomics of biotechnologically important yeasts.</title>
        <authorList>
            <consortium name="DOE Joint Genome Institute"/>
            <person name="Riley R."/>
            <person name="Haridas S."/>
            <person name="Wolfe K.H."/>
            <person name="Lopes M.R."/>
            <person name="Hittinger C.T."/>
            <person name="Goker M."/>
            <person name="Salamov A."/>
            <person name="Wisecaver J."/>
            <person name="Long T.M."/>
            <person name="Aerts A.L."/>
            <person name="Barry K."/>
            <person name="Choi C."/>
            <person name="Clum A."/>
            <person name="Coughlan A.Y."/>
            <person name="Deshpande S."/>
            <person name="Douglass A.P."/>
            <person name="Hanson S.J."/>
            <person name="Klenk H.-P."/>
            <person name="Labutti K."/>
            <person name="Lapidus A."/>
            <person name="Lindquist E."/>
            <person name="Lipzen A."/>
            <person name="Meier-Kolthoff J.P."/>
            <person name="Ohm R.A."/>
            <person name="Otillar R.P."/>
            <person name="Pangilinan J."/>
            <person name="Peng Y."/>
            <person name="Rokas A."/>
            <person name="Rosa C.A."/>
            <person name="Scheuner C."/>
            <person name="Sibirny A.A."/>
            <person name="Slot J.C."/>
            <person name="Stielow J.B."/>
            <person name="Sun H."/>
            <person name="Kurtzman C.P."/>
            <person name="Blackwell M."/>
            <person name="Grigoriev I.V."/>
            <person name="Jeffries T.W."/>
        </authorList>
    </citation>
    <scope>NUCLEOTIDE SEQUENCE [LARGE SCALE GENOMIC DNA]</scope>
    <source>
        <strain evidence="8">DSM 1968</strain>
    </source>
</reference>
<dbReference type="AlphaFoldDB" id="A0A1D2VGV3"/>
<feature type="domain" description="PPIase FKBP-type" evidence="6">
    <location>
        <begin position="28"/>
        <end position="116"/>
    </location>
</feature>
<dbReference type="STRING" id="1344418.A0A1D2VGV3"/>
<evidence type="ECO:0000256" key="5">
    <source>
        <dbReference type="PROSITE-ProRule" id="PRU00277"/>
    </source>
</evidence>
<dbReference type="OrthoDB" id="1902587at2759"/>
<dbReference type="GO" id="GO:0005737">
    <property type="term" value="C:cytoplasm"/>
    <property type="evidence" value="ECO:0007669"/>
    <property type="project" value="TreeGrafter"/>
</dbReference>
<proteinExistence type="inferred from homology"/>
<dbReference type="Proteomes" id="UP000095038">
    <property type="component" value="Unassembled WGS sequence"/>
</dbReference>
<dbReference type="EMBL" id="KV454481">
    <property type="protein sequence ID" value="ODV60884.1"/>
    <property type="molecule type" value="Genomic_DNA"/>
</dbReference>
<evidence type="ECO:0000259" key="6">
    <source>
        <dbReference type="PROSITE" id="PS50059"/>
    </source>
</evidence>
<evidence type="ECO:0000256" key="1">
    <source>
        <dbReference type="ARBA" id="ARBA00000971"/>
    </source>
</evidence>
<dbReference type="InParanoid" id="A0A1D2VGV3"/>
<evidence type="ECO:0000313" key="8">
    <source>
        <dbReference type="Proteomes" id="UP000095038"/>
    </source>
</evidence>
<dbReference type="EC" id="5.2.1.8" evidence="5"/>
<dbReference type="PROSITE" id="PS50059">
    <property type="entry name" value="FKBP_PPIASE"/>
    <property type="match status" value="1"/>
</dbReference>
<keyword evidence="3 5" id="KW-0413">Isomerase</keyword>
<sequence length="116" mass="12864">MTYPNGITGDLKIERITPGDNETYPKVGDTVVIHYTGTLNNGAKFDSSRDRDEPFQTQIGVGRVIKGWDIGVLQLSVGERARLIIPYNLGYGYRGFPPVIPPKATLIFDVELLEIL</sequence>
<keyword evidence="8" id="KW-1185">Reference proteome</keyword>
<dbReference type="Gene3D" id="3.10.50.40">
    <property type="match status" value="1"/>
</dbReference>
<evidence type="ECO:0000256" key="3">
    <source>
        <dbReference type="ARBA" id="ARBA00023235"/>
    </source>
</evidence>
<dbReference type="InterPro" id="IPR050689">
    <property type="entry name" value="FKBP-type_PPIase"/>
</dbReference>
<dbReference type="InterPro" id="IPR001179">
    <property type="entry name" value="PPIase_FKBP_dom"/>
</dbReference>
<dbReference type="GO" id="GO:0003755">
    <property type="term" value="F:peptidyl-prolyl cis-trans isomerase activity"/>
    <property type="evidence" value="ECO:0007669"/>
    <property type="project" value="UniProtKB-KW"/>
</dbReference>
<dbReference type="InterPro" id="IPR046357">
    <property type="entry name" value="PPIase_dom_sf"/>
</dbReference>
<dbReference type="PANTHER" id="PTHR10516">
    <property type="entry name" value="PEPTIDYL-PROLYL CIS-TRANS ISOMERASE"/>
    <property type="match status" value="1"/>
</dbReference>
<keyword evidence="2 5" id="KW-0697">Rotamase</keyword>
<dbReference type="SUPFAM" id="SSF54534">
    <property type="entry name" value="FKBP-like"/>
    <property type="match status" value="1"/>
</dbReference>
<dbReference type="PANTHER" id="PTHR10516:SF443">
    <property type="entry name" value="FK506-BINDING PROTEIN 59-RELATED"/>
    <property type="match status" value="1"/>
</dbReference>
<protein>
    <recommendedName>
        <fullName evidence="5">peptidylprolyl isomerase</fullName>
        <ecNumber evidence="5">5.2.1.8</ecNumber>
    </recommendedName>
</protein>
<dbReference type="Pfam" id="PF00254">
    <property type="entry name" value="FKBP_C"/>
    <property type="match status" value="1"/>
</dbReference>
<organism evidence="7 8">
    <name type="scientific">Ascoidea rubescens DSM 1968</name>
    <dbReference type="NCBI Taxonomy" id="1344418"/>
    <lineage>
        <taxon>Eukaryota</taxon>
        <taxon>Fungi</taxon>
        <taxon>Dikarya</taxon>
        <taxon>Ascomycota</taxon>
        <taxon>Saccharomycotina</taxon>
        <taxon>Saccharomycetes</taxon>
        <taxon>Ascoideaceae</taxon>
        <taxon>Ascoidea</taxon>
    </lineage>
</organism>
<evidence type="ECO:0000256" key="2">
    <source>
        <dbReference type="ARBA" id="ARBA00023110"/>
    </source>
</evidence>
<evidence type="ECO:0000256" key="4">
    <source>
        <dbReference type="ARBA" id="ARBA00038106"/>
    </source>
</evidence>
<name>A0A1D2VGV3_9ASCO</name>
<gene>
    <name evidence="7" type="ORF">ASCRUDRAFT_81228</name>
</gene>
<dbReference type="FunFam" id="3.10.50.40:FF:000025">
    <property type="entry name" value="Peptidylprolyl isomerase"/>
    <property type="match status" value="1"/>
</dbReference>
<dbReference type="RefSeq" id="XP_020047191.1">
    <property type="nucleotide sequence ID" value="XM_020194588.1"/>
</dbReference>
<comment type="catalytic activity">
    <reaction evidence="1 5">
        <text>[protein]-peptidylproline (omega=180) = [protein]-peptidylproline (omega=0)</text>
        <dbReference type="Rhea" id="RHEA:16237"/>
        <dbReference type="Rhea" id="RHEA-COMP:10747"/>
        <dbReference type="Rhea" id="RHEA-COMP:10748"/>
        <dbReference type="ChEBI" id="CHEBI:83833"/>
        <dbReference type="ChEBI" id="CHEBI:83834"/>
        <dbReference type="EC" id="5.2.1.8"/>
    </reaction>
</comment>
<comment type="similarity">
    <text evidence="4">Belongs to the FKBP-type PPIase family. FKBP1 subfamily.</text>
</comment>
<dbReference type="GeneID" id="30968224"/>
<evidence type="ECO:0000313" key="7">
    <source>
        <dbReference type="EMBL" id="ODV60884.1"/>
    </source>
</evidence>
<accession>A0A1D2VGV3</accession>